<sequence length="71" mass="7949">MNEGGSECMLRDTNIRYAWMWNCLPARKSLPNRKPSTGDTLTDSIPDQTEGDNSEEGEEGRGRGVERDMEG</sequence>
<dbReference type="AlphaFoldDB" id="A0A5B7DXC7"/>
<keyword evidence="3" id="KW-1185">Reference proteome</keyword>
<dbReference type="EMBL" id="VSRR010001536">
    <property type="protein sequence ID" value="MPC25975.1"/>
    <property type="molecule type" value="Genomic_DNA"/>
</dbReference>
<proteinExistence type="predicted"/>
<protein>
    <submittedName>
        <fullName evidence="2">Uncharacterized protein</fullName>
    </submittedName>
</protein>
<feature type="compositionally biased region" description="Polar residues" evidence="1">
    <location>
        <begin position="34"/>
        <end position="47"/>
    </location>
</feature>
<organism evidence="2 3">
    <name type="scientific">Portunus trituberculatus</name>
    <name type="common">Swimming crab</name>
    <name type="synonym">Neptunus trituberculatus</name>
    <dbReference type="NCBI Taxonomy" id="210409"/>
    <lineage>
        <taxon>Eukaryota</taxon>
        <taxon>Metazoa</taxon>
        <taxon>Ecdysozoa</taxon>
        <taxon>Arthropoda</taxon>
        <taxon>Crustacea</taxon>
        <taxon>Multicrustacea</taxon>
        <taxon>Malacostraca</taxon>
        <taxon>Eumalacostraca</taxon>
        <taxon>Eucarida</taxon>
        <taxon>Decapoda</taxon>
        <taxon>Pleocyemata</taxon>
        <taxon>Brachyura</taxon>
        <taxon>Eubrachyura</taxon>
        <taxon>Portunoidea</taxon>
        <taxon>Portunidae</taxon>
        <taxon>Portuninae</taxon>
        <taxon>Portunus</taxon>
    </lineage>
</organism>
<feature type="compositionally biased region" description="Basic and acidic residues" evidence="1">
    <location>
        <begin position="59"/>
        <end position="71"/>
    </location>
</feature>
<evidence type="ECO:0000313" key="3">
    <source>
        <dbReference type="Proteomes" id="UP000324222"/>
    </source>
</evidence>
<feature type="compositionally biased region" description="Acidic residues" evidence="1">
    <location>
        <begin position="49"/>
        <end position="58"/>
    </location>
</feature>
<reference evidence="2 3" key="1">
    <citation type="submission" date="2019-05" db="EMBL/GenBank/DDBJ databases">
        <title>Another draft genome of Portunus trituberculatus and its Hox gene families provides insights of decapod evolution.</title>
        <authorList>
            <person name="Jeong J.-H."/>
            <person name="Song I."/>
            <person name="Kim S."/>
            <person name="Choi T."/>
            <person name="Kim D."/>
            <person name="Ryu S."/>
            <person name="Kim W."/>
        </authorList>
    </citation>
    <scope>NUCLEOTIDE SEQUENCE [LARGE SCALE GENOMIC DNA]</scope>
    <source>
        <tissue evidence="2">Muscle</tissue>
    </source>
</reference>
<dbReference type="Proteomes" id="UP000324222">
    <property type="component" value="Unassembled WGS sequence"/>
</dbReference>
<gene>
    <name evidence="2" type="ORF">E2C01_019101</name>
</gene>
<evidence type="ECO:0000256" key="1">
    <source>
        <dbReference type="SAM" id="MobiDB-lite"/>
    </source>
</evidence>
<feature type="region of interest" description="Disordered" evidence="1">
    <location>
        <begin position="27"/>
        <end position="71"/>
    </location>
</feature>
<evidence type="ECO:0000313" key="2">
    <source>
        <dbReference type="EMBL" id="MPC25975.1"/>
    </source>
</evidence>
<comment type="caution">
    <text evidence="2">The sequence shown here is derived from an EMBL/GenBank/DDBJ whole genome shotgun (WGS) entry which is preliminary data.</text>
</comment>
<accession>A0A5B7DXC7</accession>
<name>A0A5B7DXC7_PORTR</name>